<accession>A0A2P6QPU8</accession>
<comment type="caution">
    <text evidence="1">The sequence shown here is derived from an EMBL/GenBank/DDBJ whole genome shotgun (WGS) entry which is preliminary data.</text>
</comment>
<dbReference type="EMBL" id="PDCK01000042">
    <property type="protein sequence ID" value="PRQ36168.1"/>
    <property type="molecule type" value="Genomic_DNA"/>
</dbReference>
<sequence length="87" mass="10025">MNSVSVLRFGLVLAGPKPKTKPTRFGAVRFFSSSVRFFSVQFFSAAVRVSVRFFFGFRFREPTPSLGPVELEWMRVLDFTLIWKKLA</sequence>
<keyword evidence="2" id="KW-1185">Reference proteome</keyword>
<evidence type="ECO:0000313" key="2">
    <source>
        <dbReference type="Proteomes" id="UP000238479"/>
    </source>
</evidence>
<protein>
    <submittedName>
        <fullName evidence="1">Uncharacterized protein</fullName>
    </submittedName>
</protein>
<reference evidence="1 2" key="1">
    <citation type="journal article" date="2018" name="Nat. Genet.">
        <title>The Rosa genome provides new insights in the design of modern roses.</title>
        <authorList>
            <person name="Bendahmane M."/>
        </authorList>
    </citation>
    <scope>NUCLEOTIDE SEQUENCE [LARGE SCALE GENOMIC DNA]</scope>
    <source>
        <strain evidence="2">cv. Old Blush</strain>
    </source>
</reference>
<dbReference type="AlphaFoldDB" id="A0A2P6QPU8"/>
<evidence type="ECO:0000313" key="1">
    <source>
        <dbReference type="EMBL" id="PRQ36168.1"/>
    </source>
</evidence>
<dbReference type="Proteomes" id="UP000238479">
    <property type="component" value="Chromosome 4"/>
</dbReference>
<dbReference type="Gramene" id="PRQ36168">
    <property type="protein sequence ID" value="PRQ36168"/>
    <property type="gene ID" value="RchiOBHm_Chr4g0388471"/>
</dbReference>
<organism evidence="1 2">
    <name type="scientific">Rosa chinensis</name>
    <name type="common">China rose</name>
    <dbReference type="NCBI Taxonomy" id="74649"/>
    <lineage>
        <taxon>Eukaryota</taxon>
        <taxon>Viridiplantae</taxon>
        <taxon>Streptophyta</taxon>
        <taxon>Embryophyta</taxon>
        <taxon>Tracheophyta</taxon>
        <taxon>Spermatophyta</taxon>
        <taxon>Magnoliopsida</taxon>
        <taxon>eudicotyledons</taxon>
        <taxon>Gunneridae</taxon>
        <taxon>Pentapetalae</taxon>
        <taxon>rosids</taxon>
        <taxon>fabids</taxon>
        <taxon>Rosales</taxon>
        <taxon>Rosaceae</taxon>
        <taxon>Rosoideae</taxon>
        <taxon>Rosoideae incertae sedis</taxon>
        <taxon>Rosa</taxon>
    </lineage>
</organism>
<gene>
    <name evidence="1" type="ORF">RchiOBHm_Chr4g0388471</name>
</gene>
<proteinExistence type="predicted"/>
<name>A0A2P6QPU8_ROSCH</name>